<dbReference type="SMART" id="SM00487">
    <property type="entry name" value="DEXDc"/>
    <property type="match status" value="1"/>
</dbReference>
<gene>
    <name evidence="7" type="ORF">HMPREF9194_00409</name>
</gene>
<feature type="domain" description="Helicase ATP-binding" evidence="5">
    <location>
        <begin position="62"/>
        <end position="229"/>
    </location>
</feature>
<feature type="domain" description="Helicase C-terminal" evidence="6">
    <location>
        <begin position="253"/>
        <end position="407"/>
    </location>
</feature>
<dbReference type="PANTHER" id="PTHR13710:SF108">
    <property type="entry name" value="ATP-DEPENDENT DNA HELICASE Q4"/>
    <property type="match status" value="1"/>
</dbReference>
<dbReference type="PATRIC" id="fig|1125699.3.peg.415"/>
<dbReference type="PANTHER" id="PTHR13710">
    <property type="entry name" value="DNA HELICASE RECQ FAMILY MEMBER"/>
    <property type="match status" value="1"/>
</dbReference>
<keyword evidence="1" id="KW-0547">Nucleotide-binding</keyword>
<keyword evidence="3 7" id="KW-0347">Helicase</keyword>
<dbReference type="Pfam" id="PF00270">
    <property type="entry name" value="DEAD"/>
    <property type="match status" value="1"/>
</dbReference>
<dbReference type="GO" id="GO:0005524">
    <property type="term" value="F:ATP binding"/>
    <property type="evidence" value="ECO:0007669"/>
    <property type="project" value="UniProtKB-KW"/>
</dbReference>
<dbReference type="RefSeq" id="WP_016524708.1">
    <property type="nucleotide sequence ID" value="NZ_KE332518.1"/>
</dbReference>
<evidence type="ECO:0000256" key="1">
    <source>
        <dbReference type="ARBA" id="ARBA00022741"/>
    </source>
</evidence>
<dbReference type="AlphaFoldDB" id="S3K600"/>
<dbReference type="InterPro" id="IPR027417">
    <property type="entry name" value="P-loop_NTPase"/>
</dbReference>
<evidence type="ECO:0000313" key="7">
    <source>
        <dbReference type="EMBL" id="EPF32411.1"/>
    </source>
</evidence>
<dbReference type="InterPro" id="IPR014001">
    <property type="entry name" value="Helicase_ATP-bd"/>
</dbReference>
<dbReference type="GO" id="GO:0003676">
    <property type="term" value="F:nucleic acid binding"/>
    <property type="evidence" value="ECO:0007669"/>
    <property type="project" value="InterPro"/>
</dbReference>
<dbReference type="SMART" id="SM00490">
    <property type="entry name" value="HELICc"/>
    <property type="match status" value="1"/>
</dbReference>
<dbReference type="GO" id="GO:0005737">
    <property type="term" value="C:cytoplasm"/>
    <property type="evidence" value="ECO:0007669"/>
    <property type="project" value="TreeGrafter"/>
</dbReference>
<keyword evidence="4" id="KW-0067">ATP-binding</keyword>
<keyword evidence="2" id="KW-0378">Hydrolase</keyword>
<evidence type="ECO:0000313" key="8">
    <source>
        <dbReference type="Proteomes" id="UP000014541"/>
    </source>
</evidence>
<protein>
    <submittedName>
        <fullName evidence="7">RecQ family ATP-dependent DNA helicase</fullName>
    </submittedName>
</protein>
<dbReference type="OrthoDB" id="9763310at2"/>
<dbReference type="PROSITE" id="PS51192">
    <property type="entry name" value="HELICASE_ATP_BIND_1"/>
    <property type="match status" value="1"/>
</dbReference>
<dbReference type="EMBL" id="ATFF01000002">
    <property type="protein sequence ID" value="EPF32411.1"/>
    <property type="molecule type" value="Genomic_DNA"/>
</dbReference>
<evidence type="ECO:0000256" key="4">
    <source>
        <dbReference type="ARBA" id="ARBA00022840"/>
    </source>
</evidence>
<dbReference type="GO" id="GO:0005694">
    <property type="term" value="C:chromosome"/>
    <property type="evidence" value="ECO:0007669"/>
    <property type="project" value="TreeGrafter"/>
</dbReference>
<dbReference type="GO" id="GO:0016787">
    <property type="term" value="F:hydrolase activity"/>
    <property type="evidence" value="ECO:0007669"/>
    <property type="project" value="UniProtKB-KW"/>
</dbReference>
<dbReference type="NCBIfam" id="TIGR00614">
    <property type="entry name" value="recQ_fam"/>
    <property type="match status" value="1"/>
</dbReference>
<proteinExistence type="predicted"/>
<dbReference type="GO" id="GO:0009378">
    <property type="term" value="F:four-way junction helicase activity"/>
    <property type="evidence" value="ECO:0007669"/>
    <property type="project" value="TreeGrafter"/>
</dbReference>
<dbReference type="CDD" id="cd17920">
    <property type="entry name" value="DEXHc_RecQ"/>
    <property type="match status" value="1"/>
</dbReference>
<evidence type="ECO:0000256" key="3">
    <source>
        <dbReference type="ARBA" id="ARBA00022806"/>
    </source>
</evidence>
<sequence>METTKNGSGEDRRSAHSADAFKTDICSDFQADDPVADAAQKVFGIAYLYPWQRMVIANILENAEQNERGGQIVLLPTGAGKSLCFMVPALLLNGPTLIIYPLLALMNDQMRRLEQAKLDAVIFRGGQSVDERKACFEKLRNGARFILANPEVLQNDALVHQLAECSIAHTAIDEAHCVCEWGDSFRPSYLELGNIIKKLQCKTVTAFTATASDHVLNRIAQVLFDGDAHIVRGETDRPNIHYSVVWAAAKQSALIELAAKEKRPAIVFCSSRSRTKEIAFILAEFFVRRGETDTVRFYHAGLTREEKYEIEQWFYPKESAVLVSTCAFGMGVDKKDIHTVIHYDAPSTAEAYVQEAGRAGRDGSPARAILLWSPRDSRKALSFAPQSREAVLSAFAQASSCRRAILLKALGEENCVCSGCDVCEKAFSNRAGDCDRFYEFIRKRRKHYVKKEAISAFCKNENRISTSKWRTAVWEERNGAEILAELIVGGRVDPKKFFRSTETPFASFKRIAQSLKSPHPLAALISLVPFIRSQERTSRNPKRNFRSMFFRLPYLYVRRFRKRRKTMPRRTVP</sequence>
<keyword evidence="8" id="KW-1185">Reference proteome</keyword>
<dbReference type="Gene3D" id="3.40.50.300">
    <property type="entry name" value="P-loop containing nucleotide triphosphate hydrolases"/>
    <property type="match status" value="2"/>
</dbReference>
<organism evidence="7 8">
    <name type="scientific">Treponema maltophilum ATCC 51939</name>
    <dbReference type="NCBI Taxonomy" id="1125699"/>
    <lineage>
        <taxon>Bacteria</taxon>
        <taxon>Pseudomonadati</taxon>
        <taxon>Spirochaetota</taxon>
        <taxon>Spirochaetia</taxon>
        <taxon>Spirochaetales</taxon>
        <taxon>Treponemataceae</taxon>
        <taxon>Treponema</taxon>
    </lineage>
</organism>
<dbReference type="InterPro" id="IPR004589">
    <property type="entry name" value="DNA_helicase_ATP-dep_RecQ"/>
</dbReference>
<dbReference type="InterPro" id="IPR011545">
    <property type="entry name" value="DEAD/DEAH_box_helicase_dom"/>
</dbReference>
<dbReference type="Proteomes" id="UP000014541">
    <property type="component" value="Unassembled WGS sequence"/>
</dbReference>
<accession>S3K600</accession>
<dbReference type="PROSITE" id="PS51194">
    <property type="entry name" value="HELICASE_CTER"/>
    <property type="match status" value="1"/>
</dbReference>
<name>S3K600_TREMA</name>
<dbReference type="HOGENOM" id="CLU_001103_9_7_12"/>
<dbReference type="STRING" id="1125699.HMPREF9194_00409"/>
<dbReference type="eggNOG" id="COG0514">
    <property type="taxonomic scope" value="Bacteria"/>
</dbReference>
<dbReference type="GO" id="GO:0043138">
    <property type="term" value="F:3'-5' DNA helicase activity"/>
    <property type="evidence" value="ECO:0007669"/>
    <property type="project" value="TreeGrafter"/>
</dbReference>
<dbReference type="InterPro" id="IPR001650">
    <property type="entry name" value="Helicase_C-like"/>
</dbReference>
<evidence type="ECO:0000259" key="5">
    <source>
        <dbReference type="PROSITE" id="PS51192"/>
    </source>
</evidence>
<dbReference type="SUPFAM" id="SSF52540">
    <property type="entry name" value="P-loop containing nucleoside triphosphate hydrolases"/>
    <property type="match status" value="1"/>
</dbReference>
<comment type="caution">
    <text evidence="7">The sequence shown here is derived from an EMBL/GenBank/DDBJ whole genome shotgun (WGS) entry which is preliminary data.</text>
</comment>
<dbReference type="Pfam" id="PF00271">
    <property type="entry name" value="Helicase_C"/>
    <property type="match status" value="1"/>
</dbReference>
<dbReference type="GO" id="GO:0000724">
    <property type="term" value="P:double-strand break repair via homologous recombination"/>
    <property type="evidence" value="ECO:0007669"/>
    <property type="project" value="TreeGrafter"/>
</dbReference>
<evidence type="ECO:0000259" key="6">
    <source>
        <dbReference type="PROSITE" id="PS51194"/>
    </source>
</evidence>
<reference evidence="7 8" key="1">
    <citation type="submission" date="2013-04" db="EMBL/GenBank/DDBJ databases">
        <title>The Genome Sequence of Treponema maltophilum ATCC 51939.</title>
        <authorList>
            <consortium name="The Broad Institute Genomics Platform"/>
            <person name="Earl A."/>
            <person name="Ward D."/>
            <person name="Feldgarden M."/>
            <person name="Gevers D."/>
            <person name="Leonetti C."/>
            <person name="Blanton J.M."/>
            <person name="Dewhirst F.E."/>
            <person name="Izard J."/>
            <person name="Walker B."/>
            <person name="Young S."/>
            <person name="Zeng Q."/>
            <person name="Gargeya S."/>
            <person name="Fitzgerald M."/>
            <person name="Haas B."/>
            <person name="Abouelleil A."/>
            <person name="Allen A.W."/>
            <person name="Alvarado L."/>
            <person name="Arachchi H.M."/>
            <person name="Berlin A.M."/>
            <person name="Chapman S.B."/>
            <person name="Gainer-Dewar J."/>
            <person name="Goldberg J."/>
            <person name="Griggs A."/>
            <person name="Gujja S."/>
            <person name="Hansen M."/>
            <person name="Howarth C."/>
            <person name="Imamovic A."/>
            <person name="Ireland A."/>
            <person name="Larimer J."/>
            <person name="McCowan C."/>
            <person name="Murphy C."/>
            <person name="Pearson M."/>
            <person name="Poon T.W."/>
            <person name="Priest M."/>
            <person name="Roberts A."/>
            <person name="Saif S."/>
            <person name="Shea T."/>
            <person name="Sisk P."/>
            <person name="Sykes S."/>
            <person name="Wortman J."/>
            <person name="Nusbaum C."/>
            <person name="Birren B."/>
        </authorList>
    </citation>
    <scope>NUCLEOTIDE SEQUENCE [LARGE SCALE GENOMIC DNA]</scope>
    <source>
        <strain evidence="7 8">ATCC 51939</strain>
    </source>
</reference>
<evidence type="ECO:0000256" key="2">
    <source>
        <dbReference type="ARBA" id="ARBA00022801"/>
    </source>
</evidence>